<gene>
    <name evidence="2" type="ORF">SAMN05421773_1305</name>
</gene>
<feature type="domain" description="DUF397" evidence="1">
    <location>
        <begin position="5"/>
        <end position="56"/>
    </location>
</feature>
<dbReference type="STRING" id="910347.SAMN05421773_1305"/>
<protein>
    <recommendedName>
        <fullName evidence="1">DUF397 domain-containing protein</fullName>
    </recommendedName>
</protein>
<dbReference type="RefSeq" id="WP_093841707.1">
    <property type="nucleotide sequence ID" value="NZ_FOLM01000030.1"/>
</dbReference>
<dbReference type="AlphaFoldDB" id="A0A1I1V4N9"/>
<keyword evidence="3" id="KW-1185">Reference proteome</keyword>
<organism evidence="2 3">
    <name type="scientific">Streptomyces aidingensis</name>
    <dbReference type="NCBI Taxonomy" id="910347"/>
    <lineage>
        <taxon>Bacteria</taxon>
        <taxon>Bacillati</taxon>
        <taxon>Actinomycetota</taxon>
        <taxon>Actinomycetes</taxon>
        <taxon>Kitasatosporales</taxon>
        <taxon>Streptomycetaceae</taxon>
        <taxon>Streptomyces</taxon>
    </lineage>
</organism>
<dbReference type="EMBL" id="FOLM01000030">
    <property type="protein sequence ID" value="SFD77795.1"/>
    <property type="molecule type" value="Genomic_DNA"/>
</dbReference>
<evidence type="ECO:0000259" key="1">
    <source>
        <dbReference type="Pfam" id="PF04149"/>
    </source>
</evidence>
<accession>A0A1I1V4N9</accession>
<dbReference type="OrthoDB" id="4323652at2"/>
<evidence type="ECO:0000313" key="2">
    <source>
        <dbReference type="EMBL" id="SFD77795.1"/>
    </source>
</evidence>
<sequence length="66" mass="7285">MTEPNWFKSSYSGAPNADCVEVATLGMGQRAVRDSKSPRQRISVSTKSWRSFVRAVVGDLSARSKH</sequence>
<evidence type="ECO:0000313" key="3">
    <source>
        <dbReference type="Proteomes" id="UP000199207"/>
    </source>
</evidence>
<name>A0A1I1V4N9_9ACTN</name>
<proteinExistence type="predicted"/>
<dbReference type="Proteomes" id="UP000199207">
    <property type="component" value="Unassembled WGS sequence"/>
</dbReference>
<dbReference type="Pfam" id="PF04149">
    <property type="entry name" value="DUF397"/>
    <property type="match status" value="1"/>
</dbReference>
<dbReference type="InterPro" id="IPR007278">
    <property type="entry name" value="DUF397"/>
</dbReference>
<reference evidence="2 3" key="1">
    <citation type="submission" date="2016-10" db="EMBL/GenBank/DDBJ databases">
        <authorList>
            <person name="de Groot N.N."/>
        </authorList>
    </citation>
    <scope>NUCLEOTIDE SEQUENCE [LARGE SCALE GENOMIC DNA]</scope>
    <source>
        <strain evidence="2 3">CGMCC 4.5739</strain>
    </source>
</reference>